<dbReference type="Proteomes" id="UP000683246">
    <property type="component" value="Chromosome"/>
</dbReference>
<reference evidence="8" key="1">
    <citation type="submission" date="2020-07" db="EMBL/GenBank/DDBJ databases">
        <title>Vallitalea pronyensis genome.</title>
        <authorList>
            <person name="Postec A."/>
        </authorList>
    </citation>
    <scope>NUCLEOTIDE SEQUENCE</scope>
    <source>
        <strain evidence="8">FatNI3</strain>
    </source>
</reference>
<dbReference type="Pfam" id="PF01547">
    <property type="entry name" value="SBP_bac_1"/>
    <property type="match status" value="1"/>
</dbReference>
<feature type="compositionally biased region" description="Low complexity" evidence="6">
    <location>
        <begin position="32"/>
        <end position="45"/>
    </location>
</feature>
<dbReference type="RefSeq" id="WP_212697730.1">
    <property type="nucleotide sequence ID" value="NZ_CP058649.1"/>
</dbReference>
<keyword evidence="2 7" id="KW-0732">Signal</keyword>
<accession>A0A8J8MI45</accession>
<organism evidence="8 9">
    <name type="scientific">Vallitalea pronyensis</name>
    <dbReference type="NCBI Taxonomy" id="1348613"/>
    <lineage>
        <taxon>Bacteria</taxon>
        <taxon>Bacillati</taxon>
        <taxon>Bacillota</taxon>
        <taxon>Clostridia</taxon>
        <taxon>Lachnospirales</taxon>
        <taxon>Vallitaleaceae</taxon>
        <taxon>Vallitalea</taxon>
    </lineage>
</organism>
<evidence type="ECO:0000256" key="3">
    <source>
        <dbReference type="ARBA" id="ARBA00023136"/>
    </source>
</evidence>
<dbReference type="SUPFAM" id="SSF53850">
    <property type="entry name" value="Periplasmic binding protein-like II"/>
    <property type="match status" value="1"/>
</dbReference>
<feature type="chain" id="PRO_5035309460" evidence="7">
    <location>
        <begin position="27"/>
        <end position="541"/>
    </location>
</feature>
<protein>
    <submittedName>
        <fullName evidence="8">Extracellular solute-binding protein</fullName>
    </submittedName>
</protein>
<evidence type="ECO:0000256" key="4">
    <source>
        <dbReference type="ARBA" id="ARBA00023139"/>
    </source>
</evidence>
<feature type="signal peptide" evidence="7">
    <location>
        <begin position="1"/>
        <end position="26"/>
    </location>
</feature>
<keyword evidence="9" id="KW-1185">Reference proteome</keyword>
<evidence type="ECO:0000256" key="7">
    <source>
        <dbReference type="SAM" id="SignalP"/>
    </source>
</evidence>
<keyword evidence="1" id="KW-1003">Cell membrane</keyword>
<keyword evidence="4" id="KW-0564">Palmitate</keyword>
<evidence type="ECO:0000313" key="9">
    <source>
        <dbReference type="Proteomes" id="UP000683246"/>
    </source>
</evidence>
<gene>
    <name evidence="8" type="ORF">HZI73_08030</name>
</gene>
<dbReference type="PANTHER" id="PTHR43649">
    <property type="entry name" value="ARABINOSE-BINDING PROTEIN-RELATED"/>
    <property type="match status" value="1"/>
</dbReference>
<evidence type="ECO:0000256" key="2">
    <source>
        <dbReference type="ARBA" id="ARBA00022729"/>
    </source>
</evidence>
<proteinExistence type="predicted"/>
<dbReference type="EMBL" id="CP058649">
    <property type="protein sequence ID" value="QUI22247.1"/>
    <property type="molecule type" value="Genomic_DNA"/>
</dbReference>
<dbReference type="InterPro" id="IPR006059">
    <property type="entry name" value="SBP"/>
</dbReference>
<keyword evidence="5" id="KW-0449">Lipoprotein</keyword>
<evidence type="ECO:0000256" key="6">
    <source>
        <dbReference type="SAM" id="MobiDB-lite"/>
    </source>
</evidence>
<keyword evidence="3" id="KW-0472">Membrane</keyword>
<evidence type="ECO:0000256" key="5">
    <source>
        <dbReference type="ARBA" id="ARBA00023288"/>
    </source>
</evidence>
<dbReference type="KEGG" id="vpy:HZI73_08030"/>
<dbReference type="Gene3D" id="3.40.190.10">
    <property type="entry name" value="Periplasmic binding protein-like II"/>
    <property type="match status" value="2"/>
</dbReference>
<name>A0A8J8MI45_9FIRM</name>
<dbReference type="PROSITE" id="PS51257">
    <property type="entry name" value="PROKAR_LIPOPROTEIN"/>
    <property type="match status" value="1"/>
</dbReference>
<dbReference type="PANTHER" id="PTHR43649:SF33">
    <property type="entry name" value="POLYGALACTURONAN_RHAMNOGALACTURONAN-BINDING PROTEIN YTCQ"/>
    <property type="match status" value="1"/>
</dbReference>
<evidence type="ECO:0000313" key="8">
    <source>
        <dbReference type="EMBL" id="QUI22247.1"/>
    </source>
</evidence>
<sequence length="541" mass="61237">MVAKKIVAIMLVFVMGLAVFSGCSKTEDNHGKQSTSGESSPSGSDSADKDKRPSFEYWHPIHAFTAKGMESHNEHPFAPRLAEETGVDVKYVNPPVGQEEEQLNLIFSSQNLPDAFHSNLSENYKGGVDGAIADGIIINATELIEEHAPNYMAMMSADEDVRRDSYTDEGTIKAFGSIIPAPEMRGLPFWGPFLNKKLLDKTGLGIPETIDDWETMLIAFKDMGIKAPFTWPANNTIGFLNDVFSGAYGVPSESEFFKEGNVVKYGPIQEGYREFLTLLNRWYEMGLLDADYLSRNMNKHVKPMLINGEAGATVAHLTNLEQLEHLAKADNKDIDLIAVPYPVLNKGDQIHFRHFLSNVKKEATFITTAADDPVTIVKWIDYLYSPEGIELTVWGDEGVTFEYDEQGNKKYTDLVENNPDGLPFSYARRQLVIHDIISTYAWDEQKIFYDTEDQHDAWERWQKADYENVLPESLLFTVEEQEGYSRIMSEVDTYVEEMFTKFVMGIESLDNFDQFVATIKDMGIDEATAYKQASYDRYLDR</sequence>
<dbReference type="AlphaFoldDB" id="A0A8J8MI45"/>
<evidence type="ECO:0000256" key="1">
    <source>
        <dbReference type="ARBA" id="ARBA00022475"/>
    </source>
</evidence>
<dbReference type="InterPro" id="IPR050490">
    <property type="entry name" value="Bact_solute-bd_prot1"/>
</dbReference>
<feature type="region of interest" description="Disordered" evidence="6">
    <location>
        <begin position="25"/>
        <end position="52"/>
    </location>
</feature>